<accession>A0A7R8ZL18</accession>
<proteinExistence type="predicted"/>
<evidence type="ECO:0000313" key="2">
    <source>
        <dbReference type="EMBL" id="CAD7223970.1"/>
    </source>
</evidence>
<dbReference type="AlphaFoldDB" id="A0A7R8ZL18"/>
<gene>
    <name evidence="2" type="ORF">CTOB1V02_LOCUS1941</name>
</gene>
<sequence length="79" mass="8306">MSGVPTMVQLYTGGNTPSGFPPPGLCSHCKVTGARVPMTTFDVNGTIRYSEAPRKLQSPSSSNGVISQFSAIPDTESCR</sequence>
<organism evidence="2">
    <name type="scientific">Cyprideis torosa</name>
    <dbReference type="NCBI Taxonomy" id="163714"/>
    <lineage>
        <taxon>Eukaryota</taxon>
        <taxon>Metazoa</taxon>
        <taxon>Ecdysozoa</taxon>
        <taxon>Arthropoda</taxon>
        <taxon>Crustacea</taxon>
        <taxon>Oligostraca</taxon>
        <taxon>Ostracoda</taxon>
        <taxon>Podocopa</taxon>
        <taxon>Podocopida</taxon>
        <taxon>Cytherocopina</taxon>
        <taxon>Cytheroidea</taxon>
        <taxon>Cytherideidae</taxon>
        <taxon>Cyprideis</taxon>
    </lineage>
</organism>
<evidence type="ECO:0000256" key="1">
    <source>
        <dbReference type="SAM" id="MobiDB-lite"/>
    </source>
</evidence>
<feature type="region of interest" description="Disordered" evidence="1">
    <location>
        <begin position="52"/>
        <end position="79"/>
    </location>
</feature>
<reference evidence="2" key="1">
    <citation type="submission" date="2020-11" db="EMBL/GenBank/DDBJ databases">
        <authorList>
            <person name="Tran Van P."/>
        </authorList>
    </citation>
    <scope>NUCLEOTIDE SEQUENCE</scope>
</reference>
<name>A0A7R8ZL18_9CRUS</name>
<protein>
    <submittedName>
        <fullName evidence="2">Uncharacterized protein</fullName>
    </submittedName>
</protein>
<dbReference type="EMBL" id="OB660283">
    <property type="protein sequence ID" value="CAD7223970.1"/>
    <property type="molecule type" value="Genomic_DNA"/>
</dbReference>
<feature type="compositionally biased region" description="Polar residues" evidence="1">
    <location>
        <begin position="57"/>
        <end position="70"/>
    </location>
</feature>